<dbReference type="SUPFAM" id="SSF57667">
    <property type="entry name" value="beta-beta-alpha zinc fingers"/>
    <property type="match status" value="1"/>
</dbReference>
<dbReference type="InterPro" id="IPR013087">
    <property type="entry name" value="Znf_C2H2_type"/>
</dbReference>
<feature type="compositionally biased region" description="Basic and acidic residues" evidence="2">
    <location>
        <begin position="63"/>
        <end position="72"/>
    </location>
</feature>
<feature type="region of interest" description="Disordered" evidence="2">
    <location>
        <begin position="832"/>
        <end position="852"/>
    </location>
</feature>
<dbReference type="GeneTree" id="ENSGT00390000011159"/>
<dbReference type="InterPro" id="IPR003604">
    <property type="entry name" value="Matrin/U1-like-C_Znf_C2H2"/>
</dbReference>
<reference evidence="4" key="3">
    <citation type="submission" date="2025-08" db="UniProtKB">
        <authorList>
            <consortium name="Ensembl"/>
        </authorList>
    </citation>
    <scope>IDENTIFICATION</scope>
    <source>
        <strain evidence="4">JP 163 A</strain>
    </source>
</reference>
<dbReference type="SMART" id="SM00451">
    <property type="entry name" value="ZnF_U1"/>
    <property type="match status" value="1"/>
</dbReference>
<dbReference type="PANTHER" id="PTHR31434:SF2">
    <property type="entry name" value="S PHASE CYCLIN A-ASSOCIATED PROTEIN IN THE ENDOPLASMIC RETICULUM"/>
    <property type="match status" value="1"/>
</dbReference>
<reference evidence="5" key="2">
    <citation type="journal article" date="2013" name="Nat. Genet.">
        <title>The genome of the platyfish, Xiphophorus maculatus, provides insights into evolutionary adaptation and several complex traits.</title>
        <authorList>
            <person name="Schartl M."/>
            <person name="Walter R.B."/>
            <person name="Shen Y."/>
            <person name="Garcia T."/>
            <person name="Catchen J."/>
            <person name="Amores A."/>
            <person name="Braasch I."/>
            <person name="Chalopin D."/>
            <person name="Volff J.N."/>
            <person name="Lesch K.P."/>
            <person name="Bisazza A."/>
            <person name="Minx P."/>
            <person name="Hillier L."/>
            <person name="Wilson R.K."/>
            <person name="Fuerstenberg S."/>
            <person name="Boore J."/>
            <person name="Searle S."/>
            <person name="Postlethwait J.H."/>
            <person name="Warren W.C."/>
        </authorList>
    </citation>
    <scope>NUCLEOTIDE SEQUENCE [LARGE SCALE GENOMIC DNA]</scope>
    <source>
        <strain evidence="5">JP 163 A</strain>
    </source>
</reference>
<dbReference type="Pfam" id="PF16501">
    <property type="entry name" value="SCAPER_N"/>
    <property type="match status" value="1"/>
</dbReference>
<feature type="region of interest" description="Disordered" evidence="2">
    <location>
        <begin position="675"/>
        <end position="704"/>
    </location>
</feature>
<feature type="domain" description="C2H2-type" evidence="3">
    <location>
        <begin position="771"/>
        <end position="793"/>
    </location>
</feature>
<organism evidence="4 5">
    <name type="scientific">Xiphophorus maculatus</name>
    <name type="common">Southern platyfish</name>
    <name type="synonym">Platypoecilus maculatus</name>
    <dbReference type="NCBI Taxonomy" id="8083"/>
    <lineage>
        <taxon>Eukaryota</taxon>
        <taxon>Metazoa</taxon>
        <taxon>Chordata</taxon>
        <taxon>Craniata</taxon>
        <taxon>Vertebrata</taxon>
        <taxon>Euteleostomi</taxon>
        <taxon>Actinopterygii</taxon>
        <taxon>Neopterygii</taxon>
        <taxon>Teleostei</taxon>
        <taxon>Neoteleostei</taxon>
        <taxon>Acanthomorphata</taxon>
        <taxon>Ovalentaria</taxon>
        <taxon>Atherinomorphae</taxon>
        <taxon>Cyprinodontiformes</taxon>
        <taxon>Poeciliidae</taxon>
        <taxon>Poeciliinae</taxon>
        <taxon>Xiphophorus</taxon>
    </lineage>
</organism>
<accession>A0A3B5QFP5</accession>
<keyword evidence="5" id="KW-1185">Reference proteome</keyword>
<sequence length="1373" mass="155361">MSKDNRHDGRRRGAGQHRLGPRVSQGVDGRERSGSNSSGSSHGGGKSKSTSTLSSKTSFQRSNSHDKVRKIVAEEGRTARNLIAWSVPLETKEEEAKSKGCASSCSKPQRVNAGQPKNKKQNAGVESKSTSGTVLDKGTDKSPTKARQPRKVDLRARYWAFLFDNLRRAVDEIYVTCESDQSVLECKEVLMMLDNYVRDFKALIDWIQLQEKLEKTDAQNRPTSLAWEVRKMSPGRHVMPSPTADRIVPSSGTRRTLNFGSTPPALAAARLSHTGPSWADRVKCTQATHSTSQPTTFPAEKPSKKDAEGWETVQRGRTAKPRSASMVAKVSPVLAHVPAKQDSAKCNRSHLPPQEQPQRRPVCPSDKDMTQTDFRQQVTEEPVPVEEVEHPQNGHIMEPQSMAEVLAKKEELADRLEKANEEAIASAIAEEEQLTREIQAENNDLETDNESDFTANSCGVYGGNIDWSDMLAEFDARESWRQSTSWGDMVEEEPARPPGHGIHMHEKLSSPSRKRTIAESKKKHEEKQLKAQQLRDKLREEKTLKLQKLMEREKDVRKWKEQLLDQRRKMMEEKLLHAEFKRELQLQAIVKKAQEEEAKVNEIAFINTLEAQNKRHDALAKLNEYEQRLNELQEERQRRQEEKQARDEAVQERKRVLEAERQARVEELLTKRKEQEARIEQQRQEKEKAREDAARERARDREERLAALSAAQQEAMEELQKKIQMKHDESSRRHMEQIEQRKEKAAELSSGRHANTDYAPKLTPYERKKQCSLCGVVITSEVHLFSHTKGKRHQQAVRDSSSIQGRELSDEEVEHLSLKKYIVDILTDSSVSSESVKDGEERQKARKKAKKLRARMNSRAKEYENSMEAKNQVLDSPYKAKLQRLVKDLLKQLQGQDGGQWANNKASGLDRTLGEISRILEKRNNADQVAFQVGGGLSALEQILQVITSVTTPTAVPRIPIKSLCAAVNTYCLVCSSCTFNCSYVLFSNKIVFLMDLLLHQLTLYVPDEDKSIFGCSINKQVFEGLTTGLLQTIAAILKPLFLCVVESGQCENFWISSSGAKVNSSAVESYSTRLQDLISYVVNMGLIDKLYGCFLSVQSPIDEHPKMSAFLEQASSLLNRMCELCFVVTGRAPNIFDNKRQDPTGLTAVLQSTDLVGVVHTLYCILLHSFSPESASQTQEPYGPGVIQVAIHGIRFLNSFAILDLSAFQSVLGAEGLSLAFRHIVSSLLWYCTQHSSEELLHEVIICVGYFTVNHPDNQVIVQSGRQPSVLQKLCQLPFQYFSHPRLIRVLFPTLISACYNNSHNKAILQQEMSCVLLATFIQDCVPNEKDSETKIYKSATRCLQNDCLLSYRFPRDQWDSALQFFLKKQEE</sequence>
<dbReference type="Ensembl" id="ENSXMAT00000041781.1">
    <property type="protein sequence ID" value="ENSXMAP00000029786.1"/>
    <property type="gene ID" value="ENSXMAG00000003057.2"/>
</dbReference>
<dbReference type="CTD" id="49855"/>
<feature type="region of interest" description="Disordered" evidence="2">
    <location>
        <begin position="1"/>
        <end position="72"/>
    </location>
</feature>
<evidence type="ECO:0000259" key="3">
    <source>
        <dbReference type="PROSITE" id="PS00028"/>
    </source>
</evidence>
<feature type="region of interest" description="Disordered" evidence="2">
    <location>
        <begin position="495"/>
        <end position="526"/>
    </location>
</feature>
<dbReference type="RefSeq" id="XP_023203084.1">
    <property type="nucleotide sequence ID" value="XM_023347316.1"/>
</dbReference>
<feature type="region of interest" description="Disordered" evidence="2">
    <location>
        <begin position="286"/>
        <end position="368"/>
    </location>
</feature>
<dbReference type="GeneID" id="102229658"/>
<evidence type="ECO:0000256" key="2">
    <source>
        <dbReference type="SAM" id="MobiDB-lite"/>
    </source>
</evidence>
<dbReference type="FunFam" id="3.30.160.60:FF:000680">
    <property type="entry name" value="S phase cyclin A-associated protein in the endoplasmic reticulum"/>
    <property type="match status" value="1"/>
</dbReference>
<dbReference type="GO" id="GO:0003676">
    <property type="term" value="F:nucleic acid binding"/>
    <property type="evidence" value="ECO:0007669"/>
    <property type="project" value="InterPro"/>
</dbReference>
<feature type="compositionally biased region" description="Polar residues" evidence="2">
    <location>
        <begin position="286"/>
        <end position="296"/>
    </location>
</feature>
<feature type="region of interest" description="Disordered" evidence="2">
    <location>
        <begin position="96"/>
        <end position="149"/>
    </location>
</feature>
<dbReference type="GO" id="GO:0008270">
    <property type="term" value="F:zinc ion binding"/>
    <property type="evidence" value="ECO:0007669"/>
    <property type="project" value="InterPro"/>
</dbReference>
<dbReference type="Pfam" id="PF12874">
    <property type="entry name" value="zf-met"/>
    <property type="match status" value="1"/>
</dbReference>
<dbReference type="Gene3D" id="3.30.160.60">
    <property type="entry name" value="Classic Zinc Finger"/>
    <property type="match status" value="1"/>
</dbReference>
<reference evidence="4" key="4">
    <citation type="submission" date="2025-09" db="UniProtKB">
        <authorList>
            <consortium name="Ensembl"/>
        </authorList>
    </citation>
    <scope>IDENTIFICATION</scope>
    <source>
        <strain evidence="4">JP 163 A</strain>
    </source>
</reference>
<keyword evidence="1" id="KW-0175">Coiled coil</keyword>
<feature type="region of interest" description="Disordered" evidence="2">
    <location>
        <begin position="726"/>
        <end position="760"/>
    </location>
</feature>
<reference evidence="5" key="1">
    <citation type="submission" date="2012-01" db="EMBL/GenBank/DDBJ databases">
        <authorList>
            <person name="Walter R."/>
            <person name="Schartl M."/>
            <person name="Warren W."/>
        </authorList>
    </citation>
    <scope>NUCLEOTIDE SEQUENCE [LARGE SCALE GENOMIC DNA]</scope>
    <source>
        <strain evidence="5">JP 163 A</strain>
    </source>
</reference>
<evidence type="ECO:0000313" key="4">
    <source>
        <dbReference type="Ensembl" id="ENSXMAP00000029786.1"/>
    </source>
</evidence>
<dbReference type="Proteomes" id="UP000002852">
    <property type="component" value="Unassembled WGS sequence"/>
</dbReference>
<evidence type="ECO:0000313" key="5">
    <source>
        <dbReference type="Proteomes" id="UP000002852"/>
    </source>
</evidence>
<feature type="compositionally biased region" description="Low complexity" evidence="2">
    <location>
        <begin position="47"/>
        <end position="58"/>
    </location>
</feature>
<evidence type="ECO:0000256" key="1">
    <source>
        <dbReference type="SAM" id="Coils"/>
    </source>
</evidence>
<protein>
    <submittedName>
        <fullName evidence="4">S-phase cyclin A-associated protein in the ER</fullName>
    </submittedName>
</protein>
<dbReference type="PANTHER" id="PTHR31434">
    <property type="entry name" value="S PHASE CYCLIN A-ASSOCIATED PROTEIN IN THE ENDOPLASMIC RETICULUM"/>
    <property type="match status" value="1"/>
</dbReference>
<feature type="compositionally biased region" description="Basic and acidic residues" evidence="2">
    <location>
        <begin position="516"/>
        <end position="526"/>
    </location>
</feature>
<proteinExistence type="predicted"/>
<feature type="coiled-coil region" evidence="1">
    <location>
        <begin position="402"/>
        <end position="451"/>
    </location>
</feature>
<feature type="compositionally biased region" description="Basic and acidic residues" evidence="2">
    <location>
        <begin position="726"/>
        <end position="746"/>
    </location>
</feature>
<dbReference type="InterPro" id="IPR032446">
    <property type="entry name" value="SCAPER_N"/>
</dbReference>
<dbReference type="InterPro" id="IPR036236">
    <property type="entry name" value="Znf_C2H2_sf"/>
</dbReference>
<dbReference type="PROSITE" id="PS00028">
    <property type="entry name" value="ZINC_FINGER_C2H2_1"/>
    <property type="match status" value="1"/>
</dbReference>
<name>A0A3B5QFP5_XIPMA</name>